<evidence type="ECO:0000313" key="2">
    <source>
        <dbReference type="Proteomes" id="UP001178281"/>
    </source>
</evidence>
<keyword evidence="2" id="KW-1185">Reference proteome</keyword>
<gene>
    <name evidence="1" type="ORF">Q7X28_14890</name>
</gene>
<dbReference type="RefSeq" id="WP_305111924.1">
    <property type="nucleotide sequence ID" value="NZ_JAUTIX010000005.1"/>
</dbReference>
<proteinExistence type="predicted"/>
<reference evidence="1" key="1">
    <citation type="submission" date="2023-08" db="EMBL/GenBank/DDBJ databases">
        <title>The draft genome of Tsukamurella strandjordii strain 050030.</title>
        <authorList>
            <person name="Zhao F."/>
            <person name="Feng Y."/>
            <person name="Zong Z."/>
        </authorList>
    </citation>
    <scope>NUCLEOTIDE SEQUENCE</scope>
    <source>
        <strain evidence="1">050030</strain>
    </source>
</reference>
<name>A0AA90NR36_9ACTN</name>
<dbReference type="Proteomes" id="UP001178281">
    <property type="component" value="Unassembled WGS sequence"/>
</dbReference>
<protein>
    <submittedName>
        <fullName evidence="1">Uncharacterized protein</fullName>
    </submittedName>
</protein>
<organism evidence="1 2">
    <name type="scientific">Tsukamurella strandjordii</name>
    <dbReference type="NCBI Taxonomy" id="147577"/>
    <lineage>
        <taxon>Bacteria</taxon>
        <taxon>Bacillati</taxon>
        <taxon>Actinomycetota</taxon>
        <taxon>Actinomycetes</taxon>
        <taxon>Mycobacteriales</taxon>
        <taxon>Tsukamurellaceae</taxon>
        <taxon>Tsukamurella</taxon>
    </lineage>
</organism>
<dbReference type="EMBL" id="JAUTIX010000005">
    <property type="protein sequence ID" value="MDP0399214.1"/>
    <property type="molecule type" value="Genomic_DNA"/>
</dbReference>
<comment type="caution">
    <text evidence="1">The sequence shown here is derived from an EMBL/GenBank/DDBJ whole genome shotgun (WGS) entry which is preliminary data.</text>
</comment>
<sequence>MTESADDDSRVVAAIRLSGHRFEAAGVPAESLVEISTVAEILRSLVTHYWRGRHPANKRVPNGYSDRIALRLVRKIGEGSTRATLEYDLGPGVVDMYVEAELEQDYERALNTVEEFIEFALSGDGQIPADIRQLPASMVKRLGNTMQPGDAIQVARTEAVEWNTVPRYTVTARANAIDSLDVETRKPATVKGQVIDFHVLSGKMTVRDRGYKRDITIPYRESDVTVEIASARQLFECKAEGMGEFNADGQLTKLATVKTLNVVDVTEDARAARAAVDALADLDEGWLDGESGEPVAAAVIERGRAVIDAMISLSNITRAAFPTEAGGIRFFWPEAENQLSIEVEPSGALYVHATDRPAGTFSEDEIAPDVVDLVVALDSWLSEKTS</sequence>
<evidence type="ECO:0000313" key="1">
    <source>
        <dbReference type="EMBL" id="MDP0399214.1"/>
    </source>
</evidence>
<dbReference type="AlphaFoldDB" id="A0AA90NR36"/>
<accession>A0AA90NR36</accession>